<comment type="caution">
    <text evidence="1">The sequence shown here is derived from an EMBL/GenBank/DDBJ whole genome shotgun (WGS) entry which is preliminary data.</text>
</comment>
<proteinExistence type="predicted"/>
<dbReference type="RefSeq" id="WP_189381759.1">
    <property type="nucleotide sequence ID" value="NZ_BMYI01000012.1"/>
</dbReference>
<accession>A0ABQ3FNJ3</accession>
<evidence type="ECO:0000313" key="2">
    <source>
        <dbReference type="Proteomes" id="UP000658305"/>
    </source>
</evidence>
<keyword evidence="2" id="KW-1185">Reference proteome</keyword>
<protein>
    <submittedName>
        <fullName evidence="1">Uncharacterized protein</fullName>
    </submittedName>
</protein>
<reference evidence="2" key="1">
    <citation type="journal article" date="2019" name="Int. J. Syst. Evol. Microbiol.">
        <title>The Global Catalogue of Microorganisms (GCM) 10K type strain sequencing project: providing services to taxonomists for standard genome sequencing and annotation.</title>
        <authorList>
            <consortium name="The Broad Institute Genomics Platform"/>
            <consortium name="The Broad Institute Genome Sequencing Center for Infectious Disease"/>
            <person name="Wu L."/>
            <person name="Ma J."/>
        </authorList>
    </citation>
    <scope>NUCLEOTIDE SEQUENCE [LARGE SCALE GENOMIC DNA]</scope>
    <source>
        <strain evidence="2">KCTC 23298</strain>
    </source>
</reference>
<name>A0ABQ3FNJ3_9RHOB</name>
<dbReference type="EMBL" id="BMYI01000012">
    <property type="protein sequence ID" value="GHC31223.1"/>
    <property type="molecule type" value="Genomic_DNA"/>
</dbReference>
<organism evidence="1 2">
    <name type="scientific">Gemmobacter nanjingensis</name>
    <dbReference type="NCBI Taxonomy" id="488454"/>
    <lineage>
        <taxon>Bacteria</taxon>
        <taxon>Pseudomonadati</taxon>
        <taxon>Pseudomonadota</taxon>
        <taxon>Alphaproteobacteria</taxon>
        <taxon>Rhodobacterales</taxon>
        <taxon>Paracoccaceae</taxon>
        <taxon>Gemmobacter</taxon>
    </lineage>
</organism>
<evidence type="ECO:0000313" key="1">
    <source>
        <dbReference type="EMBL" id="GHC31223.1"/>
    </source>
</evidence>
<gene>
    <name evidence="1" type="ORF">GCM10007291_35080</name>
</gene>
<sequence>MLRHSNWQVRSPQGFGEAIEFERRTVKTFDHANWAKRVEPAIPADFGPICTGIAAIGKGRRPALS</sequence>
<dbReference type="Proteomes" id="UP000658305">
    <property type="component" value="Unassembled WGS sequence"/>
</dbReference>